<evidence type="ECO:0000259" key="2">
    <source>
        <dbReference type="Pfam" id="PF00472"/>
    </source>
</evidence>
<evidence type="ECO:0000256" key="1">
    <source>
        <dbReference type="SAM" id="MobiDB-lite"/>
    </source>
</evidence>
<evidence type="ECO:0000313" key="4">
    <source>
        <dbReference type="Proteomes" id="UP000430146"/>
    </source>
</evidence>
<dbReference type="GO" id="GO:0072344">
    <property type="term" value="P:rescue of stalled ribosome"/>
    <property type="evidence" value="ECO:0007669"/>
    <property type="project" value="TreeGrafter"/>
</dbReference>
<protein>
    <submittedName>
        <fullName evidence="3">Peptidyl-tRNA hydrolase ArfB</fullName>
        <ecNumber evidence="3">3.1.1.29</ecNumber>
    </submittedName>
</protein>
<keyword evidence="3" id="KW-0378">Hydrolase</keyword>
<feature type="compositionally biased region" description="Basic residues" evidence="1">
    <location>
        <begin position="155"/>
        <end position="167"/>
    </location>
</feature>
<dbReference type="PANTHER" id="PTHR47814">
    <property type="entry name" value="PEPTIDYL-TRNA HYDROLASE ARFB"/>
    <property type="match status" value="1"/>
</dbReference>
<dbReference type="Proteomes" id="UP000430146">
    <property type="component" value="Unassembled WGS sequence"/>
</dbReference>
<keyword evidence="4" id="KW-1185">Reference proteome</keyword>
<dbReference type="InterPro" id="IPR000352">
    <property type="entry name" value="Pep_chain_release_fac_I"/>
</dbReference>
<gene>
    <name evidence="3" type="primary">arfB</name>
    <name evidence="3" type="ORF">AELLOGFF_02708</name>
</gene>
<dbReference type="NCBIfam" id="NF006718">
    <property type="entry name" value="PRK09256.1"/>
    <property type="match status" value="1"/>
</dbReference>
<dbReference type="Pfam" id="PF00472">
    <property type="entry name" value="RF-1"/>
    <property type="match status" value="1"/>
</dbReference>
<dbReference type="SUPFAM" id="SSF110916">
    <property type="entry name" value="Peptidyl-tRNA hydrolase domain-like"/>
    <property type="match status" value="1"/>
</dbReference>
<proteinExistence type="predicted"/>
<feature type="domain" description="Prokaryotic-type class I peptide chain release factors" evidence="2">
    <location>
        <begin position="42"/>
        <end position="165"/>
    </location>
</feature>
<dbReference type="Gene3D" id="3.30.160.20">
    <property type="match status" value="1"/>
</dbReference>
<dbReference type="EC" id="3.1.1.29" evidence="3"/>
<dbReference type="EMBL" id="CACSIP010000003">
    <property type="protein sequence ID" value="CAA0091774.1"/>
    <property type="molecule type" value="Genomic_DNA"/>
</dbReference>
<dbReference type="GO" id="GO:0043022">
    <property type="term" value="F:ribosome binding"/>
    <property type="evidence" value="ECO:0007669"/>
    <property type="project" value="TreeGrafter"/>
</dbReference>
<organism evidence="3 4">
    <name type="scientific">Mycolicibacterium vanbaalenii</name>
    <name type="common">Mycobacterium vanbaalenii</name>
    <dbReference type="NCBI Taxonomy" id="110539"/>
    <lineage>
        <taxon>Bacteria</taxon>
        <taxon>Bacillati</taxon>
        <taxon>Actinomycetota</taxon>
        <taxon>Actinomycetes</taxon>
        <taxon>Mycobacteriales</taxon>
        <taxon>Mycobacteriaceae</taxon>
        <taxon>Mycolicibacterium</taxon>
    </lineage>
</organism>
<sequence length="174" mass="19409">MICRAARPSDPWCWSPESAGPERLRGSTLVRVAEDLIVTRTLVVPASDLSERFSRSSGPGGQGVNTADSRVELSFDLARSSSVPEWLRDRMLARLGNRLIDGVLVVTASERRAQLQNRVAARERMARVLRAATAAPPPVRRPTKPTRGSKERRIAEKKRRGRTKMGRRGAWDRD</sequence>
<accession>A0A5S9NN72</accession>
<dbReference type="AlphaFoldDB" id="A0A5S9NN72"/>
<feature type="region of interest" description="Disordered" evidence="1">
    <location>
        <begin position="130"/>
        <end position="174"/>
    </location>
</feature>
<dbReference type="PANTHER" id="PTHR47814:SF1">
    <property type="entry name" value="PEPTIDYL-TRNA HYDROLASE ARFB"/>
    <property type="match status" value="1"/>
</dbReference>
<name>A0A5S9NN72_MYCVN</name>
<reference evidence="3 4" key="1">
    <citation type="submission" date="2019-11" db="EMBL/GenBank/DDBJ databases">
        <authorList>
            <person name="Holert J."/>
        </authorList>
    </citation>
    <scope>NUCLEOTIDE SEQUENCE [LARGE SCALE GENOMIC DNA]</scope>
    <source>
        <strain evidence="3">BC8_1</strain>
    </source>
</reference>
<evidence type="ECO:0000313" key="3">
    <source>
        <dbReference type="EMBL" id="CAA0091774.1"/>
    </source>
</evidence>
<dbReference type="GO" id="GO:0003747">
    <property type="term" value="F:translation release factor activity"/>
    <property type="evidence" value="ECO:0007669"/>
    <property type="project" value="InterPro"/>
</dbReference>
<dbReference type="GO" id="GO:0004045">
    <property type="term" value="F:peptidyl-tRNA hydrolase activity"/>
    <property type="evidence" value="ECO:0007669"/>
    <property type="project" value="UniProtKB-EC"/>
</dbReference>